<keyword evidence="2" id="KW-1185">Reference proteome</keyword>
<dbReference type="AlphaFoldDB" id="A0A0A3IW18"/>
<evidence type="ECO:0000313" key="2">
    <source>
        <dbReference type="Proteomes" id="UP000030416"/>
    </source>
</evidence>
<accession>A0A0A3IW18</accession>
<evidence type="ECO:0000313" key="1">
    <source>
        <dbReference type="EMBL" id="KGR79022.1"/>
    </source>
</evidence>
<reference evidence="1 2" key="1">
    <citation type="submission" date="2014-02" db="EMBL/GenBank/DDBJ databases">
        <title>Draft genome sequence of Lysinibacillus manganicus DSM 26584T.</title>
        <authorList>
            <person name="Zhang F."/>
            <person name="Wang G."/>
            <person name="Zhang L."/>
        </authorList>
    </citation>
    <scope>NUCLEOTIDE SEQUENCE [LARGE SCALE GENOMIC DNA]</scope>
    <source>
        <strain evidence="1 2">DSM 26584</strain>
    </source>
</reference>
<sequence length="143" mass="16962">MAVATKTIEMVRWSAIARLGDYDHSFYELKDIYKIHSDHEINDDWYVINDDYFQIELLEFENAKKVDFYILRTESDEGINLVFSDTDFSDGWFYTNENINMVINKHKILSGNSTFEPYFIIYTEITLENGDVIRTSKLPIYNK</sequence>
<comment type="caution">
    <text evidence="1">The sequence shown here is derived from an EMBL/GenBank/DDBJ whole genome shotgun (WGS) entry which is preliminary data.</text>
</comment>
<gene>
    <name evidence="1" type="ORF">CD29_08400</name>
</gene>
<dbReference type="Proteomes" id="UP000030416">
    <property type="component" value="Unassembled WGS sequence"/>
</dbReference>
<dbReference type="OrthoDB" id="2967747at2"/>
<protein>
    <submittedName>
        <fullName evidence="1">Uncharacterized protein</fullName>
    </submittedName>
</protein>
<dbReference type="EMBL" id="JPVN01000008">
    <property type="protein sequence ID" value="KGR79022.1"/>
    <property type="molecule type" value="Genomic_DNA"/>
</dbReference>
<name>A0A0A3IW18_9BACL</name>
<proteinExistence type="predicted"/>
<organism evidence="1 2">
    <name type="scientific">Ureibacillus manganicus DSM 26584</name>
    <dbReference type="NCBI Taxonomy" id="1384049"/>
    <lineage>
        <taxon>Bacteria</taxon>
        <taxon>Bacillati</taxon>
        <taxon>Bacillota</taxon>
        <taxon>Bacilli</taxon>
        <taxon>Bacillales</taxon>
        <taxon>Caryophanaceae</taxon>
        <taxon>Ureibacillus</taxon>
    </lineage>
</organism>